<dbReference type="Proteomes" id="UP000836387">
    <property type="component" value="Unassembled WGS sequence"/>
</dbReference>
<dbReference type="EMBL" id="CADEHS020000498">
    <property type="protein sequence ID" value="CAG9952797.1"/>
    <property type="molecule type" value="Genomic_DNA"/>
</dbReference>
<proteinExistence type="predicted"/>
<organism evidence="1 2">
    <name type="scientific">Clonostachys rosea f. rosea IK726</name>
    <dbReference type="NCBI Taxonomy" id="1349383"/>
    <lineage>
        <taxon>Eukaryota</taxon>
        <taxon>Fungi</taxon>
        <taxon>Dikarya</taxon>
        <taxon>Ascomycota</taxon>
        <taxon>Pezizomycotina</taxon>
        <taxon>Sordariomycetes</taxon>
        <taxon>Hypocreomycetidae</taxon>
        <taxon>Hypocreales</taxon>
        <taxon>Bionectriaceae</taxon>
        <taxon>Clonostachys</taxon>
    </lineage>
</organism>
<sequence>MNMGVAKRILLEIILSSCIVLQQITFLIPVVLLVWHRRSENFLPRNRQFRLPEVIGRGANLWTILSVSVLTVVNFMPPFLPVTGDSMNYSIVVLGILFLVGGINWFLSARKHYQGPRIIFHE</sequence>
<name>A0ACA9UIA5_BIOOC</name>
<protein>
    <submittedName>
        <fullName evidence="1">Uncharacterized protein</fullName>
    </submittedName>
</protein>
<gene>
    <name evidence="1" type="ORF">CRV2_00017283</name>
</gene>
<reference evidence="1" key="1">
    <citation type="submission" date="2020-04" db="EMBL/GenBank/DDBJ databases">
        <authorList>
            <person name="Broberg M."/>
        </authorList>
    </citation>
    <scope>NUCLEOTIDE SEQUENCE</scope>
</reference>
<accession>A0ACA9UIA5</accession>
<evidence type="ECO:0000313" key="2">
    <source>
        <dbReference type="Proteomes" id="UP000836387"/>
    </source>
</evidence>
<keyword evidence="2" id="KW-1185">Reference proteome</keyword>
<comment type="caution">
    <text evidence="1">The sequence shown here is derived from an EMBL/GenBank/DDBJ whole genome shotgun (WGS) entry which is preliminary data.</text>
</comment>
<evidence type="ECO:0000313" key="1">
    <source>
        <dbReference type="EMBL" id="CAG9952797.1"/>
    </source>
</evidence>
<reference evidence="1" key="2">
    <citation type="submission" date="2021-10" db="EMBL/GenBank/DDBJ databases">
        <authorList>
            <person name="Piombo E."/>
        </authorList>
    </citation>
    <scope>NUCLEOTIDE SEQUENCE</scope>
</reference>